<dbReference type="Proteomes" id="UP000326780">
    <property type="component" value="Chromosome"/>
</dbReference>
<gene>
    <name evidence="2" type="ORF">GFK26_20875</name>
</gene>
<evidence type="ECO:0000313" key="2">
    <source>
        <dbReference type="EMBL" id="QFZ85039.1"/>
    </source>
</evidence>
<sequence length="648" mass="71704">MATRREPDGDRFRVRPAAPKSRAGSRPERFVSQVLKEVSKAGAKASGQRAGRPASTFGRGRVAAGMAVGRLGVHARRVVIKARFVVLRNAGANSVSTHLRYIERDGVTRDGQRGQAYGPDTDAADVQAFEERGRGDRHQFRFIVSAEDAVDLEDLRGFTRQLMQRMAVDLETPLDWVAVDHWDTDNPHTHIVLNGRTAGKEDLVIAPDYMAHGMRMRASEISTEWLGPRTETEIRQSLQREVAQQRLTGLDRALLRQAVADTVDLTGRPEDRQRQNLLRARLQRLEAMALAERVDANRWRLAPDMARILTAMGEREEALDTMRRALKGQQRECVLNGASAVPVIGRIVAKGLADELQDRGYLVVDGIDGRAHYLNLPPGTDLPALPVDGIVETKPPGRERTVDRTIAAVAQDGIYKTVDHLARLEQAADRDPQATVNVHVRRLEALRRSGVVARVAEGVWRVPPDLVQQAQQHDARKGTGPTIELHSHLPIDQQVRAIGATWLDGQLIGEGGGVAAQGFGAQVREAMRGRADFLVEQGLAERRGQRMVLSRNLLSTLRDRELSAVGKSLQDQTGKTYRPLRDGGRASGVYRRSIQLASGRFAMLHEGMAFSLVPWRPVIEQRLGQHVSATMRGESVTWNLGRRHGLSV</sequence>
<dbReference type="AlphaFoldDB" id="A0A5Q0M6B9"/>
<organism evidence="2 3">
    <name type="scientific">Variovorax paradoxus</name>
    <dbReference type="NCBI Taxonomy" id="34073"/>
    <lineage>
        <taxon>Bacteria</taxon>
        <taxon>Pseudomonadati</taxon>
        <taxon>Pseudomonadota</taxon>
        <taxon>Betaproteobacteria</taxon>
        <taxon>Burkholderiales</taxon>
        <taxon>Comamonadaceae</taxon>
        <taxon>Variovorax</taxon>
    </lineage>
</organism>
<feature type="compositionally biased region" description="Basic and acidic residues" evidence="1">
    <location>
        <begin position="1"/>
        <end position="13"/>
    </location>
</feature>
<dbReference type="EMBL" id="CP045644">
    <property type="protein sequence ID" value="QFZ85039.1"/>
    <property type="molecule type" value="Genomic_DNA"/>
</dbReference>
<feature type="region of interest" description="Disordered" evidence="1">
    <location>
        <begin position="1"/>
        <end position="30"/>
    </location>
</feature>
<name>A0A5Q0M6B9_VARPD</name>
<reference evidence="2 3" key="1">
    <citation type="submission" date="2019-10" db="EMBL/GenBank/DDBJ databases">
        <title>Complete genome sequence of Variovorax paradoxus 5C-2.</title>
        <authorList>
            <person name="Gogoleva N.E."/>
            <person name="Balkin A.S."/>
        </authorList>
    </citation>
    <scope>NUCLEOTIDE SEQUENCE [LARGE SCALE GENOMIC DNA]</scope>
    <source>
        <strain evidence="2 3">5C-2</strain>
    </source>
</reference>
<proteinExistence type="predicted"/>
<evidence type="ECO:0000256" key="1">
    <source>
        <dbReference type="SAM" id="MobiDB-lite"/>
    </source>
</evidence>
<protein>
    <submittedName>
        <fullName evidence="2">DUF3363 domain-containing protein</fullName>
    </submittedName>
</protein>
<dbReference type="Pfam" id="PF11843">
    <property type="entry name" value="DUF3363"/>
    <property type="match status" value="1"/>
</dbReference>
<evidence type="ECO:0000313" key="3">
    <source>
        <dbReference type="Proteomes" id="UP000326780"/>
    </source>
</evidence>
<dbReference type="InterPro" id="IPR021795">
    <property type="entry name" value="DUF3363"/>
</dbReference>
<accession>A0A5Q0M6B9</accession>